<dbReference type="InterPro" id="IPR013087">
    <property type="entry name" value="Znf_C2H2_type"/>
</dbReference>
<feature type="compositionally biased region" description="Low complexity" evidence="8">
    <location>
        <begin position="191"/>
        <end position="206"/>
    </location>
</feature>
<reference evidence="10 11" key="1">
    <citation type="submission" date="2016-03" db="EMBL/GenBank/DDBJ databases">
        <authorList>
            <person name="Ploux O."/>
        </authorList>
    </citation>
    <scope>NUCLEOTIDE SEQUENCE [LARGE SCALE GENOMIC DNA]</scope>
    <source>
        <strain evidence="10 11">UAMH 11012</strain>
    </source>
</reference>
<dbReference type="GO" id="GO:0005634">
    <property type="term" value="C:nucleus"/>
    <property type="evidence" value="ECO:0007669"/>
    <property type="project" value="UniProtKB-SubCell"/>
</dbReference>
<keyword evidence="5" id="KW-0862">Zinc</keyword>
<evidence type="ECO:0000313" key="11">
    <source>
        <dbReference type="Proteomes" id="UP000184330"/>
    </source>
</evidence>
<evidence type="ECO:0000256" key="2">
    <source>
        <dbReference type="ARBA" id="ARBA00022723"/>
    </source>
</evidence>
<feature type="compositionally biased region" description="Basic and acidic residues" evidence="8">
    <location>
        <begin position="855"/>
        <end position="865"/>
    </location>
</feature>
<dbReference type="Gene3D" id="3.30.160.60">
    <property type="entry name" value="Classic Zinc Finger"/>
    <property type="match status" value="1"/>
</dbReference>
<dbReference type="PANTHER" id="PTHR24406">
    <property type="entry name" value="TRANSCRIPTIONAL REPRESSOR CTCFL-RELATED"/>
    <property type="match status" value="1"/>
</dbReference>
<dbReference type="Pfam" id="PF00096">
    <property type="entry name" value="zf-C2H2"/>
    <property type="match status" value="3"/>
</dbReference>
<evidence type="ECO:0000259" key="9">
    <source>
        <dbReference type="PROSITE" id="PS50157"/>
    </source>
</evidence>
<dbReference type="PROSITE" id="PS50157">
    <property type="entry name" value="ZINC_FINGER_C2H2_2"/>
    <property type="match status" value="3"/>
</dbReference>
<evidence type="ECO:0000256" key="5">
    <source>
        <dbReference type="ARBA" id="ARBA00022833"/>
    </source>
</evidence>
<evidence type="ECO:0000313" key="10">
    <source>
        <dbReference type="EMBL" id="CZR65059.1"/>
    </source>
</evidence>
<keyword evidence="6" id="KW-0539">Nucleus</keyword>
<keyword evidence="4 7" id="KW-0863">Zinc-finger</keyword>
<feature type="domain" description="C2H2-type" evidence="9">
    <location>
        <begin position="685"/>
        <end position="711"/>
    </location>
</feature>
<dbReference type="GO" id="GO:0008270">
    <property type="term" value="F:zinc ion binding"/>
    <property type="evidence" value="ECO:0007669"/>
    <property type="project" value="UniProtKB-KW"/>
</dbReference>
<comment type="subcellular location">
    <subcellularLocation>
        <location evidence="1">Nucleus</location>
    </subcellularLocation>
</comment>
<accession>A0A1L7XJ39</accession>
<evidence type="ECO:0000256" key="6">
    <source>
        <dbReference type="ARBA" id="ARBA00023242"/>
    </source>
</evidence>
<feature type="compositionally biased region" description="Basic residues" evidence="8">
    <location>
        <begin position="777"/>
        <end position="793"/>
    </location>
</feature>
<dbReference type="OrthoDB" id="303107at2759"/>
<evidence type="ECO:0000256" key="1">
    <source>
        <dbReference type="ARBA" id="ARBA00004123"/>
    </source>
</evidence>
<evidence type="ECO:0000256" key="3">
    <source>
        <dbReference type="ARBA" id="ARBA00022737"/>
    </source>
</evidence>
<feature type="compositionally biased region" description="Basic and acidic residues" evidence="8">
    <location>
        <begin position="133"/>
        <end position="145"/>
    </location>
</feature>
<dbReference type="PROSITE" id="PS00028">
    <property type="entry name" value="ZINC_FINGER_C2H2_1"/>
    <property type="match status" value="2"/>
</dbReference>
<gene>
    <name evidence="10" type="ORF">PAC_14959</name>
</gene>
<feature type="compositionally biased region" description="Basic and acidic residues" evidence="8">
    <location>
        <begin position="108"/>
        <end position="118"/>
    </location>
</feature>
<feature type="region of interest" description="Disordered" evidence="8">
    <location>
        <begin position="106"/>
        <end position="212"/>
    </location>
</feature>
<feature type="region of interest" description="Disordered" evidence="8">
    <location>
        <begin position="818"/>
        <end position="865"/>
    </location>
</feature>
<dbReference type="Proteomes" id="UP000184330">
    <property type="component" value="Unassembled WGS sequence"/>
</dbReference>
<feature type="region of interest" description="Disordered" evidence="8">
    <location>
        <begin position="730"/>
        <end position="795"/>
    </location>
</feature>
<feature type="region of interest" description="Disordered" evidence="8">
    <location>
        <begin position="642"/>
        <end position="673"/>
    </location>
</feature>
<dbReference type="AlphaFoldDB" id="A0A1L7XJ39"/>
<feature type="domain" description="C2H2-type" evidence="9">
    <location>
        <begin position="790"/>
        <end position="814"/>
    </location>
</feature>
<feature type="domain" description="C2H2-type" evidence="9">
    <location>
        <begin position="710"/>
        <end position="738"/>
    </location>
</feature>
<protein>
    <recommendedName>
        <fullName evidence="9">C2H2-type domain-containing protein</fullName>
    </recommendedName>
</protein>
<feature type="compositionally biased region" description="Basic and acidic residues" evidence="8">
    <location>
        <begin position="730"/>
        <end position="744"/>
    </location>
</feature>
<dbReference type="InterPro" id="IPR050888">
    <property type="entry name" value="ZnF_C2H2-type_TF"/>
</dbReference>
<feature type="compositionally biased region" description="Polar residues" evidence="8">
    <location>
        <begin position="166"/>
        <end position="178"/>
    </location>
</feature>
<evidence type="ECO:0000256" key="8">
    <source>
        <dbReference type="SAM" id="MobiDB-lite"/>
    </source>
</evidence>
<keyword evidence="3" id="KW-0677">Repeat</keyword>
<organism evidence="10 11">
    <name type="scientific">Phialocephala subalpina</name>
    <dbReference type="NCBI Taxonomy" id="576137"/>
    <lineage>
        <taxon>Eukaryota</taxon>
        <taxon>Fungi</taxon>
        <taxon>Dikarya</taxon>
        <taxon>Ascomycota</taxon>
        <taxon>Pezizomycotina</taxon>
        <taxon>Leotiomycetes</taxon>
        <taxon>Helotiales</taxon>
        <taxon>Mollisiaceae</taxon>
        <taxon>Phialocephala</taxon>
        <taxon>Phialocephala fortinii species complex</taxon>
    </lineage>
</organism>
<keyword evidence="2" id="KW-0479">Metal-binding</keyword>
<dbReference type="EMBL" id="FJOG01000029">
    <property type="protein sequence ID" value="CZR65059.1"/>
    <property type="molecule type" value="Genomic_DNA"/>
</dbReference>
<evidence type="ECO:0000256" key="7">
    <source>
        <dbReference type="PROSITE-ProRule" id="PRU00042"/>
    </source>
</evidence>
<proteinExistence type="predicted"/>
<name>A0A1L7XJ39_9HELO</name>
<feature type="compositionally biased region" description="Low complexity" evidence="8">
    <location>
        <begin position="122"/>
        <end position="132"/>
    </location>
</feature>
<dbReference type="SMART" id="SM00355">
    <property type="entry name" value="ZnF_C2H2"/>
    <property type="match status" value="3"/>
</dbReference>
<keyword evidence="11" id="KW-1185">Reference proteome</keyword>
<sequence>MAAVRKWHDSELVGLVAWVDICKKRKFNFDDTVVEHLRNVTKGNAGDGHEFTLIAIKAKLVDSQDPNSDQLLANQILAKGSGCFRSFVAEHHDAFKEALHTYGVITQSKEKKKQEGRRVMSKTPEGGPTTKTPHSDIHRGSEGKFHGRKGRTGNGLAADGSIKKQVLQTQSSHSTEPTANGPKGDGRTTRQSNAASASQKASKTTNTQMPYIHRPSDQLAAQVERLQVALKWKDAHIGILRAQWQAEVEAAHILETRLKATEAELRAEISLLKVAQQEREQAGKDPLESALFKKNHDIWDLTQRLMKMQKLHSFAERDVLHKSSMEHRVAGEALDRIADDLKFMLNGHDLTRLLDIPKIEENSDLGCLVRSIFGQGNLEISADHTTRMKQSVAKFGAGPVLRTFCVCAIGEWVFNSNFPNFVPNKARLLQAYREAVMGHDGWTRLRNLEMAAYSTLINGEHFQQKIIPKKAEDLAVRLSRALAPFFAADVNGTEQEGFETWGEAKIVWEDRKFRMTEIFEGALRLKAATVTTDQVFDFVVNMPGSIERNAAADCQIRSNGSMPPSNMRTHDEFYELASFHIYPGKASAPRDLMADALVQSRNFVDKAIFTRSDKPLYTKCVHIQNLDCVLSPEGFAVDLDTETPTEDRLRTDDGESQVLQPAKEASPVSSGPAVSAQNIDDDLLFKCHICQRRFKVKQSLNRHEKNDECAHCMDCGIFFAKAVDLRRHQKIEHDHQRSAKYDEKRRKRKAPTVVIDTSDGSDQSDEYDSSSESQVSPRKKLKTNKYPKNHACNKCHQQFSHPKGLERHMLSDHATVIEDSPESADTVLHGDNTRKNTGDAQNVPVKDSFANFTTQERHEQDHHTS</sequence>
<evidence type="ECO:0000256" key="4">
    <source>
        <dbReference type="ARBA" id="ARBA00022771"/>
    </source>
</evidence>